<protein>
    <submittedName>
        <fullName evidence="1">Uncharacterized protein</fullName>
    </submittedName>
</protein>
<reference evidence="1 2" key="1">
    <citation type="submission" date="2019-12" db="EMBL/GenBank/DDBJ databases">
        <title>Whole genome shotgun sequence of Streptomyces tubercidicus NBRC 13090.</title>
        <authorList>
            <person name="Ichikawa N."/>
            <person name="Kimura A."/>
            <person name="Kitahashi Y."/>
            <person name="Komaki H."/>
            <person name="Tamura T."/>
        </authorList>
    </citation>
    <scope>NUCLEOTIDE SEQUENCE [LARGE SCALE GENOMIC DNA]</scope>
    <source>
        <strain evidence="1 2">NBRC 13090</strain>
    </source>
</reference>
<gene>
    <name evidence="1" type="ORF">Stube_44620</name>
</gene>
<dbReference type="AlphaFoldDB" id="A0A640UVE7"/>
<proteinExistence type="predicted"/>
<evidence type="ECO:0000313" key="1">
    <source>
        <dbReference type="EMBL" id="GFE39789.1"/>
    </source>
</evidence>
<dbReference type="EMBL" id="BLIR01000001">
    <property type="protein sequence ID" value="GFE39789.1"/>
    <property type="molecule type" value="Genomic_DNA"/>
</dbReference>
<evidence type="ECO:0000313" key="2">
    <source>
        <dbReference type="Proteomes" id="UP000431826"/>
    </source>
</evidence>
<dbReference type="Proteomes" id="UP000431826">
    <property type="component" value="Unassembled WGS sequence"/>
</dbReference>
<name>A0A640UVE7_9ACTN</name>
<organism evidence="1 2">
    <name type="scientific">Streptomyces tubercidicus</name>
    <dbReference type="NCBI Taxonomy" id="47759"/>
    <lineage>
        <taxon>Bacteria</taxon>
        <taxon>Bacillati</taxon>
        <taxon>Actinomycetota</taxon>
        <taxon>Actinomycetes</taxon>
        <taxon>Kitasatosporales</taxon>
        <taxon>Streptomycetaceae</taxon>
        <taxon>Streptomyces</taxon>
    </lineage>
</organism>
<sequence length="116" mass="12651">MSMRRVVGVARAVGRAPVWGRESLRALRLTGDFGSPMGGPDRGRVRRGPAAPRTWRLVFVGWEGSAGHLRCTGRKWRQGMGRGMGLSLGTGPRKALWVRLVGAMRRMAGWVAEVVA</sequence>
<keyword evidence="2" id="KW-1185">Reference proteome</keyword>
<accession>A0A640UVE7</accession>
<comment type="caution">
    <text evidence="1">The sequence shown here is derived from an EMBL/GenBank/DDBJ whole genome shotgun (WGS) entry which is preliminary data.</text>
</comment>